<protein>
    <submittedName>
        <fullName evidence="3">Uncharacterized protein</fullName>
    </submittedName>
</protein>
<sequence>MSSSSSFRRSSDSRHHSSRYDYNDRRDGERERDRRDRDLFRDYHRSPSRSTSPDKRVRETERDRAWNRDRDDSRDREVERERDRPKDLDRDRSKTQIDPLRPPPPAGQRDTLPPTRTFSSPVLNKSGIPMEPRPNRGSQPSPRRPPTVSTTPASSAPASSAPPTPRSANDTTSTAKITAALRQLTQRSNEQGALQLRKDVVEARAKTREREHAQSHPKYAEFPSLREYHQKLEKRDTGELDALRREVKIADQQWQASAEAYAAAMLQAMTELQLKDKDRRQAVPSAQDGLETRLNTRLDALEKQHKEASAKQKKQIEELQESLSTETLQREALGIENEALKKKVQELQDRHQSLTSKADDHGASIKRLQEKKPDVVSTQAPPQQNAVTTDELTEVKTLVNQYEDRMLKLENQVLEHDGKLGEMDIDLISDSCSAVATTLPRLEQNVKKAAEDIIVLRAEHKKLGSDTDISRSGVEQLRSDIQQQYSHAEKIQTNVEQIMSETAQLKSETDCLKRGADEIKCDAERLKTNTQQLRSDTDYVMKGVEKLEYANEHIKIEAQQLKSEMTQLQSGIEKLGSEIPRPPDGDNFLAVKAFKNMNVHVFETYHRWIEDVKKRIDIVERQMPTLQTDAVSWAQLKTLEKGSDQKSNRSTENSRLSTPTSDSKTAVSYEGKLKDYDTRIRVLEAVSSQSPRRSVHALSEPADFADAAVQRHASNDSASIKVAIEALKAQLSMIDQSIKAVSESAKLASDSQAEHSERIRLLETQAYDLRADHQRLDDIEQRFVATEEKVQAAEGKIEFVQHNFMGVDAQMNNLTTESLYQAILQHIDRYQPTEAALGPKVDQMARQVIAYEQRLIFLERQMASKEEPANKKRRLSPQYGPVAMTNGRH</sequence>
<organism evidence="3 4">
    <name type="scientific">Colletotrichum orchidophilum</name>
    <dbReference type="NCBI Taxonomy" id="1209926"/>
    <lineage>
        <taxon>Eukaryota</taxon>
        <taxon>Fungi</taxon>
        <taxon>Dikarya</taxon>
        <taxon>Ascomycota</taxon>
        <taxon>Pezizomycotina</taxon>
        <taxon>Sordariomycetes</taxon>
        <taxon>Hypocreomycetidae</taxon>
        <taxon>Glomerellales</taxon>
        <taxon>Glomerellaceae</taxon>
        <taxon>Colletotrichum</taxon>
    </lineage>
</organism>
<feature type="compositionally biased region" description="Polar residues" evidence="2">
    <location>
        <begin position="183"/>
        <end position="192"/>
    </location>
</feature>
<feature type="compositionally biased region" description="Polar residues" evidence="2">
    <location>
        <begin position="114"/>
        <end position="123"/>
    </location>
</feature>
<keyword evidence="1" id="KW-0175">Coiled coil</keyword>
<dbReference type="GeneID" id="34560257"/>
<evidence type="ECO:0000313" key="3">
    <source>
        <dbReference type="EMBL" id="OHE97694.1"/>
    </source>
</evidence>
<name>A0A1G4B8I9_9PEZI</name>
<feature type="compositionally biased region" description="Basic and acidic residues" evidence="2">
    <location>
        <begin position="640"/>
        <end position="649"/>
    </location>
</feature>
<feature type="compositionally biased region" description="Polar residues" evidence="2">
    <location>
        <begin position="650"/>
        <end position="666"/>
    </location>
</feature>
<evidence type="ECO:0000256" key="1">
    <source>
        <dbReference type="SAM" id="Coils"/>
    </source>
</evidence>
<comment type="caution">
    <text evidence="3">The sequence shown here is derived from an EMBL/GenBank/DDBJ whole genome shotgun (WGS) entry which is preliminary data.</text>
</comment>
<feature type="compositionally biased region" description="Basic and acidic residues" evidence="2">
    <location>
        <begin position="9"/>
        <end position="45"/>
    </location>
</feature>
<feature type="region of interest" description="Disordered" evidence="2">
    <location>
        <begin position="866"/>
        <end position="889"/>
    </location>
</feature>
<gene>
    <name evidence="3" type="ORF">CORC01_07109</name>
</gene>
<feature type="coiled-coil region" evidence="1">
    <location>
        <begin position="488"/>
        <end position="578"/>
    </location>
</feature>
<evidence type="ECO:0000256" key="2">
    <source>
        <dbReference type="SAM" id="MobiDB-lite"/>
    </source>
</evidence>
<reference evidence="3 4" key="1">
    <citation type="submission" date="2016-09" db="EMBL/GenBank/DDBJ databases">
        <authorList>
            <person name="Capua I."/>
            <person name="De Benedictis P."/>
            <person name="Joannis T."/>
            <person name="Lombin L.H."/>
            <person name="Cattoli G."/>
        </authorList>
    </citation>
    <scope>NUCLEOTIDE SEQUENCE [LARGE SCALE GENOMIC DNA]</scope>
    <source>
        <strain evidence="3 4">IMI 309357</strain>
    </source>
</reference>
<feature type="compositionally biased region" description="Basic and acidic residues" evidence="2">
    <location>
        <begin position="52"/>
        <end position="95"/>
    </location>
</feature>
<feature type="compositionally biased region" description="Low complexity" evidence="2">
    <location>
        <begin position="146"/>
        <end position="159"/>
    </location>
</feature>
<dbReference type="Proteomes" id="UP000176998">
    <property type="component" value="Unassembled WGS sequence"/>
</dbReference>
<dbReference type="AlphaFoldDB" id="A0A1G4B8I9"/>
<feature type="region of interest" description="Disordered" evidence="2">
    <location>
        <begin position="1"/>
        <end position="195"/>
    </location>
</feature>
<proteinExistence type="predicted"/>
<evidence type="ECO:0000313" key="4">
    <source>
        <dbReference type="Proteomes" id="UP000176998"/>
    </source>
</evidence>
<dbReference type="EMBL" id="MJBS01000055">
    <property type="protein sequence ID" value="OHE97694.1"/>
    <property type="molecule type" value="Genomic_DNA"/>
</dbReference>
<dbReference type="OrthoDB" id="4833301at2759"/>
<feature type="region of interest" description="Disordered" evidence="2">
    <location>
        <begin position="344"/>
        <end position="363"/>
    </location>
</feature>
<keyword evidence="4" id="KW-1185">Reference proteome</keyword>
<feature type="coiled-coil region" evidence="1">
    <location>
        <begin position="392"/>
        <end position="459"/>
    </location>
</feature>
<feature type="region of interest" description="Disordered" evidence="2">
    <location>
        <begin position="640"/>
        <end position="669"/>
    </location>
</feature>
<dbReference type="RefSeq" id="XP_022474847.1">
    <property type="nucleotide sequence ID" value="XM_022618747.1"/>
</dbReference>
<accession>A0A1G4B8I9</accession>
<dbReference type="Gene3D" id="1.10.287.950">
    <property type="entry name" value="Methyl-accepting chemotaxis protein"/>
    <property type="match status" value="1"/>
</dbReference>